<feature type="transmembrane region" description="Helical" evidence="8">
    <location>
        <begin position="241"/>
        <end position="260"/>
    </location>
</feature>
<evidence type="ECO:0000256" key="1">
    <source>
        <dbReference type="ARBA" id="ARBA00004651"/>
    </source>
</evidence>
<feature type="transmembrane region" description="Helical" evidence="8">
    <location>
        <begin position="488"/>
        <end position="509"/>
    </location>
</feature>
<comment type="similarity">
    <text evidence="2">Belongs to the major facilitator superfamily. EmrB family.</text>
</comment>
<evidence type="ECO:0000256" key="2">
    <source>
        <dbReference type="ARBA" id="ARBA00008537"/>
    </source>
</evidence>
<dbReference type="Pfam" id="PF07690">
    <property type="entry name" value="MFS_1"/>
    <property type="match status" value="1"/>
</dbReference>
<feature type="transmembrane region" description="Helical" evidence="8">
    <location>
        <begin position="175"/>
        <end position="198"/>
    </location>
</feature>
<dbReference type="GO" id="GO:0022857">
    <property type="term" value="F:transmembrane transporter activity"/>
    <property type="evidence" value="ECO:0007669"/>
    <property type="project" value="InterPro"/>
</dbReference>
<keyword evidence="5 8" id="KW-0812">Transmembrane</keyword>
<dbReference type="CDD" id="cd17503">
    <property type="entry name" value="MFS_LmrB_MDR_like"/>
    <property type="match status" value="1"/>
</dbReference>
<evidence type="ECO:0000256" key="6">
    <source>
        <dbReference type="ARBA" id="ARBA00022989"/>
    </source>
</evidence>
<feature type="transmembrane region" description="Helical" evidence="8">
    <location>
        <begin position="318"/>
        <end position="337"/>
    </location>
</feature>
<dbReference type="KEGG" id="sinb:SIDU_17540"/>
<dbReference type="InterPro" id="IPR036259">
    <property type="entry name" value="MFS_trans_sf"/>
</dbReference>
<feature type="transmembrane region" description="Helical" evidence="8">
    <location>
        <begin position="114"/>
        <end position="137"/>
    </location>
</feature>
<keyword evidence="6 8" id="KW-1133">Transmembrane helix</keyword>
<dbReference type="SUPFAM" id="SSF103473">
    <property type="entry name" value="MFS general substrate transporter"/>
    <property type="match status" value="1"/>
</dbReference>
<dbReference type="InterPro" id="IPR020846">
    <property type="entry name" value="MFS_dom"/>
</dbReference>
<dbReference type="AlphaFoldDB" id="A0A1L5BUC1"/>
<evidence type="ECO:0000259" key="9">
    <source>
        <dbReference type="PROSITE" id="PS50850"/>
    </source>
</evidence>
<dbReference type="InterPro" id="IPR011701">
    <property type="entry name" value="MFS"/>
</dbReference>
<organism evidence="10 11">
    <name type="scientific">Sphingobium indicum (strain DSM 16412 / CCM 7286 / MTCC 6364 / B90A)</name>
    <dbReference type="NCBI Taxonomy" id="861109"/>
    <lineage>
        <taxon>Bacteria</taxon>
        <taxon>Pseudomonadati</taxon>
        <taxon>Pseudomonadota</taxon>
        <taxon>Alphaproteobacteria</taxon>
        <taxon>Sphingomonadales</taxon>
        <taxon>Sphingomonadaceae</taxon>
        <taxon>Sphingobium</taxon>
    </lineage>
</organism>
<dbReference type="PANTHER" id="PTHR42718:SF9">
    <property type="entry name" value="MAJOR FACILITATOR SUPERFAMILY MULTIDRUG TRANSPORTER MFSC"/>
    <property type="match status" value="1"/>
</dbReference>
<feature type="domain" description="Major facilitator superfamily (MFS) profile" evidence="9">
    <location>
        <begin position="23"/>
        <end position="511"/>
    </location>
</feature>
<dbReference type="GO" id="GO:0005886">
    <property type="term" value="C:plasma membrane"/>
    <property type="evidence" value="ECO:0007669"/>
    <property type="project" value="UniProtKB-SubCell"/>
</dbReference>
<evidence type="ECO:0000256" key="7">
    <source>
        <dbReference type="ARBA" id="ARBA00023136"/>
    </source>
</evidence>
<dbReference type="Proteomes" id="UP000004550">
    <property type="component" value="Plasmid pSRL1"/>
</dbReference>
<dbReference type="EMBL" id="CP013071">
    <property type="protein sequence ID" value="APL96461.1"/>
    <property type="molecule type" value="Genomic_DNA"/>
</dbReference>
<name>A0A1L5BUC1_SPHIB</name>
<geneLocation type="plasmid" evidence="10 11">
    <name>pSRL1</name>
</geneLocation>
<dbReference type="InterPro" id="IPR004638">
    <property type="entry name" value="EmrB-like"/>
</dbReference>
<feature type="transmembrane region" description="Helical" evidence="8">
    <location>
        <begin position="149"/>
        <end position="169"/>
    </location>
</feature>
<feature type="transmembrane region" description="Helical" evidence="8">
    <location>
        <begin position="61"/>
        <end position="80"/>
    </location>
</feature>
<feature type="transmembrane region" description="Helical" evidence="8">
    <location>
        <begin position="281"/>
        <end position="306"/>
    </location>
</feature>
<sequence>MNATAASAAPPQPERADTAAWLAVIAGSLGAMMATLDISIVNSALPTIQGEIGASGTEGTWIATSYLVAEIIIIPLAAWLERLLGLRTLLLAAAFLFTGFSMLCGMASDLTTMVIGRVGQGFTGGALIPTAMTIIATRLPRSQQPIGNALFGVTAILGPVLGPLVGGWLTENISWHYAFFLNLPVGILLITLLLATMPHQKPRLSEFRQADWLGIAGMALGLGGLTIVLEEGQREQWFQSSEIVLMSIVSGVGFILLFAGQYFAKRPVIRLKLLLDRQFGAVALMGLVIGMMLYGTAFVIPQFLAAIAGYDALQSGRIVLLSGIPSLMLMPLTPLLIRHLDIRIAVGAGLFIMATSCWVDTVLTNQAVGHDFVESQLLRGIGSVFGFLFLNQAAIASVPREDAGDAAGLFNAVRNLGGSLALAGIATIQDQRSWLHSRRMEESLSANSGQVQDYIGGLAHSLGGQDAALRSLSGTIQREALVMTYNDIFTMLAVGIIAVLPLVLFLRPLPKGQAVAMH</sequence>
<dbReference type="Gene3D" id="1.20.1250.20">
    <property type="entry name" value="MFS general substrate transporter like domains"/>
    <property type="match status" value="1"/>
</dbReference>
<proteinExistence type="inferred from homology"/>
<dbReference type="PROSITE" id="PS50850">
    <property type="entry name" value="MFS"/>
    <property type="match status" value="1"/>
</dbReference>
<dbReference type="PANTHER" id="PTHR42718">
    <property type="entry name" value="MAJOR FACILITATOR SUPERFAMILY MULTIDRUG TRANSPORTER MFSC"/>
    <property type="match status" value="1"/>
</dbReference>
<evidence type="ECO:0000313" key="11">
    <source>
        <dbReference type="Proteomes" id="UP000004550"/>
    </source>
</evidence>
<reference evidence="10 11" key="1">
    <citation type="journal article" date="2012" name="J. Bacteriol.">
        <title>Genome sequence of Sphingobium indicum B90A, a hexachlorocyclohexane-degrading bacterium.</title>
        <authorList>
            <person name="Anand S."/>
            <person name="Sangwan N."/>
            <person name="Lata P."/>
            <person name="Kaur J."/>
            <person name="Dua A."/>
            <person name="Singh A.K."/>
            <person name="Verma M."/>
            <person name="Kaur J."/>
            <person name="Khurana J.P."/>
            <person name="Khurana P."/>
            <person name="Mathur S."/>
            <person name="Lal R."/>
        </authorList>
    </citation>
    <scope>NUCLEOTIDE SEQUENCE [LARGE SCALE GENOMIC DNA]</scope>
    <source>
        <strain evidence="11">DSM 16412 / CCM 7286 / MTCC 6364 / B90A</strain>
        <plasmid evidence="10">pSRL1</plasmid>
    </source>
</reference>
<evidence type="ECO:0000256" key="8">
    <source>
        <dbReference type="SAM" id="Phobius"/>
    </source>
</evidence>
<feature type="transmembrane region" description="Helical" evidence="8">
    <location>
        <begin position="344"/>
        <end position="363"/>
    </location>
</feature>
<accession>A0A1L5BUC1</accession>
<keyword evidence="4" id="KW-1003">Cell membrane</keyword>
<feature type="transmembrane region" description="Helical" evidence="8">
    <location>
        <begin position="20"/>
        <end position="41"/>
    </location>
</feature>
<comment type="subcellular location">
    <subcellularLocation>
        <location evidence="1">Cell membrane</location>
        <topology evidence="1">Multi-pass membrane protein</topology>
    </subcellularLocation>
</comment>
<keyword evidence="3" id="KW-0813">Transport</keyword>
<gene>
    <name evidence="10" type="ORF">SIDU_17540</name>
</gene>
<evidence type="ECO:0000256" key="3">
    <source>
        <dbReference type="ARBA" id="ARBA00022448"/>
    </source>
</evidence>
<feature type="transmembrane region" description="Helical" evidence="8">
    <location>
        <begin position="210"/>
        <end position="229"/>
    </location>
</feature>
<keyword evidence="7 8" id="KW-0472">Membrane</keyword>
<dbReference type="RefSeq" id="WP_007688030.1">
    <property type="nucleotide sequence ID" value="NZ_CP013071.1"/>
</dbReference>
<protein>
    <submittedName>
        <fullName evidence="10">Disulfide bond formation protein DsbA</fullName>
    </submittedName>
</protein>
<feature type="transmembrane region" description="Helical" evidence="8">
    <location>
        <begin position="89"/>
        <end position="108"/>
    </location>
</feature>
<evidence type="ECO:0000256" key="4">
    <source>
        <dbReference type="ARBA" id="ARBA00022475"/>
    </source>
</evidence>
<evidence type="ECO:0000256" key="5">
    <source>
        <dbReference type="ARBA" id="ARBA00022692"/>
    </source>
</evidence>
<evidence type="ECO:0000313" key="10">
    <source>
        <dbReference type="EMBL" id="APL96461.1"/>
    </source>
</evidence>
<dbReference type="NCBIfam" id="TIGR00711">
    <property type="entry name" value="efflux_EmrB"/>
    <property type="match status" value="1"/>
</dbReference>
<keyword evidence="10" id="KW-0614">Plasmid</keyword>